<dbReference type="GO" id="GO:0046872">
    <property type="term" value="F:metal ion binding"/>
    <property type="evidence" value="ECO:0007669"/>
    <property type="project" value="UniProtKB-KW"/>
</dbReference>
<dbReference type="SUPFAM" id="SSF53448">
    <property type="entry name" value="Nucleotide-diphospho-sugar transferases"/>
    <property type="match status" value="1"/>
</dbReference>
<dbReference type="Pfam" id="PF01501">
    <property type="entry name" value="Glyco_transf_8"/>
    <property type="match status" value="1"/>
</dbReference>
<keyword evidence="4" id="KW-0812">Transmembrane</keyword>
<dbReference type="Gene3D" id="3.90.550.10">
    <property type="entry name" value="Spore Coat Polysaccharide Biosynthesis Protein SpsA, Chain A"/>
    <property type="match status" value="1"/>
</dbReference>
<sequence length="327" mass="38740">MNHIVCCTDDKYAPYCGTMLFSLLSNSVGRYCIHIFIETLTSNSINNLTTIVSSFNSDMQFHKIDISKLNDVKFRNENPLSKAAYYRILLASTLECTIDKVLYLDCDMVVLKDISYLFELNIEGYALAAIKDVKRLPRNIEHRCQLSLAYGDDYFNSGLLIANLKYWREHNAESQLIEFAKRSRFVYFHDQDALNYVFKKTWFRLPPQCCFLNNCPYELLDFCSKYDLEQYIKERKIIHYASIEKPWYDIFSPNKKYFLEYYKLTPWKDIPLLKFKSSLKIAYLGMLITCIKNKIYVSPKILKILVDLFLYVFCLVSFGRYKYIRLR</sequence>
<keyword evidence="4" id="KW-1133">Transmembrane helix</keyword>
<dbReference type="AlphaFoldDB" id="A0A4S2FDS9"/>
<organism evidence="5 6">
    <name type="scientific">Phocaeicola sartorii</name>
    <dbReference type="NCBI Taxonomy" id="671267"/>
    <lineage>
        <taxon>Bacteria</taxon>
        <taxon>Pseudomonadati</taxon>
        <taxon>Bacteroidota</taxon>
        <taxon>Bacteroidia</taxon>
        <taxon>Bacteroidales</taxon>
        <taxon>Bacteroidaceae</taxon>
        <taxon>Phocaeicola</taxon>
    </lineage>
</organism>
<reference evidence="5 6" key="1">
    <citation type="submission" date="2019-04" db="EMBL/GenBank/DDBJ databases">
        <title>Microbes associate with the intestines of laboratory mice.</title>
        <authorList>
            <person name="Navarre W."/>
            <person name="Wong E."/>
            <person name="Huang K."/>
            <person name="Tropini C."/>
            <person name="Ng K."/>
            <person name="Yu B."/>
        </authorList>
    </citation>
    <scope>NUCLEOTIDE SEQUENCE [LARGE SCALE GENOMIC DNA]</scope>
    <source>
        <strain evidence="5 6">NM22_B1</strain>
    </source>
</reference>
<dbReference type="GO" id="GO:0016757">
    <property type="term" value="F:glycosyltransferase activity"/>
    <property type="evidence" value="ECO:0007669"/>
    <property type="project" value="UniProtKB-KW"/>
</dbReference>
<accession>A0A4S2FDS9</accession>
<gene>
    <name evidence="5" type="ORF">E5339_19945</name>
</gene>
<feature type="transmembrane region" description="Helical" evidence="4">
    <location>
        <begin position="301"/>
        <end position="321"/>
    </location>
</feature>
<evidence type="ECO:0000256" key="3">
    <source>
        <dbReference type="ARBA" id="ARBA00022723"/>
    </source>
</evidence>
<dbReference type="EMBL" id="SRYJ01000063">
    <property type="protein sequence ID" value="TGY67495.1"/>
    <property type="molecule type" value="Genomic_DNA"/>
</dbReference>
<keyword evidence="1" id="KW-0328">Glycosyltransferase</keyword>
<dbReference type="RefSeq" id="WP_135952668.1">
    <property type="nucleotide sequence ID" value="NZ_CAOOJZ010000003.1"/>
</dbReference>
<keyword evidence="4" id="KW-0472">Membrane</keyword>
<dbReference type="PANTHER" id="PTHR13778">
    <property type="entry name" value="GLYCOSYLTRANSFERASE 8 DOMAIN-CONTAINING PROTEIN"/>
    <property type="match status" value="1"/>
</dbReference>
<evidence type="ECO:0000313" key="6">
    <source>
        <dbReference type="Proteomes" id="UP000310760"/>
    </source>
</evidence>
<evidence type="ECO:0000313" key="5">
    <source>
        <dbReference type="EMBL" id="TGY67495.1"/>
    </source>
</evidence>
<evidence type="ECO:0000256" key="2">
    <source>
        <dbReference type="ARBA" id="ARBA00022679"/>
    </source>
</evidence>
<comment type="caution">
    <text evidence="5">The sequence shown here is derived from an EMBL/GenBank/DDBJ whole genome shotgun (WGS) entry which is preliminary data.</text>
</comment>
<dbReference type="PANTHER" id="PTHR13778:SF47">
    <property type="entry name" value="LIPOPOLYSACCHARIDE 1,3-GALACTOSYLTRANSFERASE"/>
    <property type="match status" value="1"/>
</dbReference>
<dbReference type="InterPro" id="IPR029044">
    <property type="entry name" value="Nucleotide-diphossugar_trans"/>
</dbReference>
<evidence type="ECO:0000256" key="1">
    <source>
        <dbReference type="ARBA" id="ARBA00022676"/>
    </source>
</evidence>
<dbReference type="CDD" id="cd04194">
    <property type="entry name" value="GT8_A4GalT_like"/>
    <property type="match status" value="1"/>
</dbReference>
<keyword evidence="2 5" id="KW-0808">Transferase</keyword>
<name>A0A4S2FDS9_9BACT</name>
<protein>
    <submittedName>
        <fullName evidence="5">Glycosyltransferase family 8 protein</fullName>
    </submittedName>
</protein>
<proteinExistence type="predicted"/>
<dbReference type="InterPro" id="IPR050748">
    <property type="entry name" value="Glycosyltrans_8_dom-fam"/>
</dbReference>
<evidence type="ECO:0000256" key="4">
    <source>
        <dbReference type="SAM" id="Phobius"/>
    </source>
</evidence>
<dbReference type="Proteomes" id="UP000310760">
    <property type="component" value="Unassembled WGS sequence"/>
</dbReference>
<dbReference type="InterPro" id="IPR002495">
    <property type="entry name" value="Glyco_trans_8"/>
</dbReference>
<keyword evidence="3" id="KW-0479">Metal-binding</keyword>